<evidence type="ECO:0000256" key="1">
    <source>
        <dbReference type="SAM" id="MobiDB-lite"/>
    </source>
</evidence>
<feature type="region of interest" description="Disordered" evidence="1">
    <location>
        <begin position="77"/>
        <end position="103"/>
    </location>
</feature>
<dbReference type="AlphaFoldDB" id="A0A7X1TSP4"/>
<protein>
    <submittedName>
        <fullName evidence="2">Uncharacterized protein</fullName>
    </submittedName>
</protein>
<proteinExistence type="predicted"/>
<gene>
    <name evidence="2" type="ORF">F8S09_13060</name>
</gene>
<name>A0A7X1TSP4_9DEIO</name>
<sequence>MPRADGHFGNPELLGQVTSGALGVIQDGLSGVSPLLLLGAGKAAGPPRWNRYALRYIFTHGSLIGIRMRAPPRTSLALLRSRGATHHDPQSVSGGPLPRLLSR</sequence>
<comment type="caution">
    <text evidence="2">The sequence shown here is derived from an EMBL/GenBank/DDBJ whole genome shotgun (WGS) entry which is preliminary data.</text>
</comment>
<reference evidence="2 3" key="1">
    <citation type="submission" date="2019-10" db="EMBL/GenBank/DDBJ databases">
        <title>Deinococcus sp. isolated from soil.</title>
        <authorList>
            <person name="Li Y."/>
            <person name="Wang J."/>
        </authorList>
    </citation>
    <scope>NUCLEOTIDE SEQUENCE [LARGE SCALE GENOMIC DNA]</scope>
    <source>
        <strain evidence="2 3">SDU3-2</strain>
    </source>
</reference>
<dbReference type="EMBL" id="WBSL01000007">
    <property type="protein sequence ID" value="MPY67602.1"/>
    <property type="molecule type" value="Genomic_DNA"/>
</dbReference>
<organism evidence="2 3">
    <name type="scientific">Deinococcus terrestris</name>
    <dbReference type="NCBI Taxonomy" id="2651870"/>
    <lineage>
        <taxon>Bacteria</taxon>
        <taxon>Thermotogati</taxon>
        <taxon>Deinococcota</taxon>
        <taxon>Deinococci</taxon>
        <taxon>Deinococcales</taxon>
        <taxon>Deinococcaceae</taxon>
        <taxon>Deinococcus</taxon>
    </lineage>
</organism>
<evidence type="ECO:0000313" key="3">
    <source>
        <dbReference type="Proteomes" id="UP000484842"/>
    </source>
</evidence>
<accession>A0A7X1TSP4</accession>
<dbReference type="Proteomes" id="UP000484842">
    <property type="component" value="Unassembled WGS sequence"/>
</dbReference>
<evidence type="ECO:0000313" key="2">
    <source>
        <dbReference type="EMBL" id="MPY67602.1"/>
    </source>
</evidence>
<keyword evidence="3" id="KW-1185">Reference proteome</keyword>